<keyword evidence="3" id="KW-1185">Reference proteome</keyword>
<protein>
    <submittedName>
        <fullName evidence="2">Uncharacterized protein</fullName>
    </submittedName>
</protein>
<gene>
    <name evidence="2" type="ORF">C9374_008157</name>
</gene>
<accession>A0AA88GLR6</accession>
<evidence type="ECO:0000313" key="3">
    <source>
        <dbReference type="Proteomes" id="UP000816034"/>
    </source>
</evidence>
<sequence>MDVFYSSSSSSSGSFSTVSPVVVVPTTPSPIRSSSGSTQTATRTLPSSSSPTKRNPLQQQPPIINTPITSSYYHQPQSPHETRATNNVVLPPLLQPSFSTNHAQTSNFVNISTAHNNIHKPVPVATITPNLNITNNSHHHQQRTIEQVQPNEAFILPPVSALLQTPPPTYSLQSTNTSIPSSPFKVPSLDSYRNSLASPVSSSNHEFSNDQISSAGCSTMSTDFEHQKKAFQNYVKNVAIREEKQVVKMGQEQQVALVLKVLKHNQLRMAQALESSPRSHHTISAQLLENGRILDVYVFIRKKPNCVIDRKTFTKEFRLENFSFNVVVLGKKSQNNVHRDKNQQTTAPKQLQ</sequence>
<dbReference type="Proteomes" id="UP000816034">
    <property type="component" value="Unassembled WGS sequence"/>
</dbReference>
<dbReference type="GeneID" id="68100611"/>
<proteinExistence type="predicted"/>
<dbReference type="RefSeq" id="XP_044545780.1">
    <property type="nucleotide sequence ID" value="XM_044698202.1"/>
</dbReference>
<evidence type="ECO:0000313" key="2">
    <source>
        <dbReference type="EMBL" id="KAG2378518.1"/>
    </source>
</evidence>
<organism evidence="2 3">
    <name type="scientific">Naegleria lovaniensis</name>
    <name type="common">Amoeba</name>
    <dbReference type="NCBI Taxonomy" id="51637"/>
    <lineage>
        <taxon>Eukaryota</taxon>
        <taxon>Discoba</taxon>
        <taxon>Heterolobosea</taxon>
        <taxon>Tetramitia</taxon>
        <taxon>Eutetramitia</taxon>
        <taxon>Vahlkampfiidae</taxon>
        <taxon>Naegleria</taxon>
    </lineage>
</organism>
<comment type="caution">
    <text evidence="2">The sequence shown here is derived from an EMBL/GenBank/DDBJ whole genome shotgun (WGS) entry which is preliminary data.</text>
</comment>
<dbReference type="EMBL" id="PYSW02000032">
    <property type="protein sequence ID" value="KAG2378518.1"/>
    <property type="molecule type" value="Genomic_DNA"/>
</dbReference>
<name>A0AA88GLR6_NAELO</name>
<feature type="compositionally biased region" description="Polar residues" evidence="1">
    <location>
        <begin position="39"/>
        <end position="83"/>
    </location>
</feature>
<feature type="region of interest" description="Disordered" evidence="1">
    <location>
        <begin position="1"/>
        <end position="83"/>
    </location>
</feature>
<feature type="compositionally biased region" description="Low complexity" evidence="1">
    <location>
        <begin position="1"/>
        <end position="38"/>
    </location>
</feature>
<evidence type="ECO:0000256" key="1">
    <source>
        <dbReference type="SAM" id="MobiDB-lite"/>
    </source>
</evidence>
<reference evidence="2 3" key="1">
    <citation type="journal article" date="2018" name="BMC Genomics">
        <title>The genome of Naegleria lovaniensis, the basis for a comparative approach to unravel pathogenicity factors of the human pathogenic amoeba N. fowleri.</title>
        <authorList>
            <person name="Liechti N."/>
            <person name="Schurch N."/>
            <person name="Bruggmann R."/>
            <person name="Wittwer M."/>
        </authorList>
    </citation>
    <scope>NUCLEOTIDE SEQUENCE [LARGE SCALE GENOMIC DNA]</scope>
    <source>
        <strain evidence="2 3">ATCC 30569</strain>
    </source>
</reference>
<dbReference type="AlphaFoldDB" id="A0AA88GLR6"/>